<organism evidence="2 3">
    <name type="scientific">Fulvivirga imtechensis AK7</name>
    <dbReference type="NCBI Taxonomy" id="1237149"/>
    <lineage>
        <taxon>Bacteria</taxon>
        <taxon>Pseudomonadati</taxon>
        <taxon>Bacteroidota</taxon>
        <taxon>Cytophagia</taxon>
        <taxon>Cytophagales</taxon>
        <taxon>Fulvivirgaceae</taxon>
        <taxon>Fulvivirga</taxon>
    </lineage>
</organism>
<sequence length="58" mass="6142">MKSIFVSILVLFFTFSLRAQPGDPGGGGKPVPIGGVELLLLAGGALGIRKIVKQHRKR</sequence>
<evidence type="ECO:0000313" key="2">
    <source>
        <dbReference type="EMBL" id="ELR70621.1"/>
    </source>
</evidence>
<dbReference type="AlphaFoldDB" id="L8JNT1"/>
<keyword evidence="1" id="KW-0472">Membrane</keyword>
<accession>L8JNT1</accession>
<evidence type="ECO:0000313" key="3">
    <source>
        <dbReference type="Proteomes" id="UP000011135"/>
    </source>
</evidence>
<protein>
    <submittedName>
        <fullName evidence="2">Uncharacterized protein</fullName>
    </submittedName>
</protein>
<comment type="caution">
    <text evidence="2">The sequence shown here is derived from an EMBL/GenBank/DDBJ whole genome shotgun (WGS) entry which is preliminary data.</text>
</comment>
<keyword evidence="1" id="KW-1133">Transmembrane helix</keyword>
<keyword evidence="3" id="KW-1185">Reference proteome</keyword>
<dbReference type="Proteomes" id="UP000011135">
    <property type="component" value="Unassembled WGS sequence"/>
</dbReference>
<proteinExistence type="predicted"/>
<gene>
    <name evidence="2" type="ORF">C900_03602</name>
</gene>
<name>L8JNT1_9BACT</name>
<keyword evidence="1" id="KW-0812">Transmembrane</keyword>
<dbReference type="STRING" id="1237149.C900_03602"/>
<evidence type="ECO:0000256" key="1">
    <source>
        <dbReference type="SAM" id="Phobius"/>
    </source>
</evidence>
<feature type="transmembrane region" description="Helical" evidence="1">
    <location>
        <begin position="29"/>
        <end position="48"/>
    </location>
</feature>
<dbReference type="EMBL" id="AMZN01000051">
    <property type="protein sequence ID" value="ELR70621.1"/>
    <property type="molecule type" value="Genomic_DNA"/>
</dbReference>
<reference evidence="2 3" key="1">
    <citation type="submission" date="2012-12" db="EMBL/GenBank/DDBJ databases">
        <title>Genome assembly of Fulvivirga imtechensis AK7.</title>
        <authorList>
            <person name="Nupur N."/>
            <person name="Khatri I."/>
            <person name="Kumar R."/>
            <person name="Subramanian S."/>
            <person name="Pinnaka A."/>
        </authorList>
    </citation>
    <scope>NUCLEOTIDE SEQUENCE [LARGE SCALE GENOMIC DNA]</scope>
    <source>
        <strain evidence="2 3">AK7</strain>
    </source>
</reference>
<dbReference type="RefSeq" id="WP_009580985.1">
    <property type="nucleotide sequence ID" value="NZ_AMZN01000051.1"/>
</dbReference>